<evidence type="ECO:0000256" key="1">
    <source>
        <dbReference type="SAM" id="MobiDB-lite"/>
    </source>
</evidence>
<sequence>MKALEGAGANDAKAKETTDAIAALRSEVESRTKQNADAAAALGQRLDSLQQSLDAKVKSATDSVQSATEAARKAAEAGQAQAAEASKAVDRKLSEQAERIATLDKGLADRAPTATVQAALKVVVADRVASALASGVPYAEPLATLRKLDPAAQDQAQALAPFADKGAPTVGQLAGTFRGIADKIAQARQAARVKAASESGDFRTKLLSMADGLVQVRKVDAAAPAEGNAAAPEEAVQAALDRGDLAGAAKAFDALPQEAKAQAGDFGTTLAARAKASEASRALTASAFQALPAPAAQQ</sequence>
<evidence type="ECO:0008006" key="4">
    <source>
        <dbReference type="Google" id="ProtNLM"/>
    </source>
</evidence>
<accession>A0ABW2BML4</accession>
<proteinExistence type="predicted"/>
<feature type="compositionally biased region" description="Low complexity" evidence="1">
    <location>
        <begin position="76"/>
        <end position="86"/>
    </location>
</feature>
<comment type="caution">
    <text evidence="2">The sequence shown here is derived from an EMBL/GenBank/DDBJ whole genome shotgun (WGS) entry which is preliminary data.</text>
</comment>
<dbReference type="RefSeq" id="WP_378972165.1">
    <property type="nucleotide sequence ID" value="NZ_JBHSWN010000001.1"/>
</dbReference>
<reference evidence="3" key="1">
    <citation type="journal article" date="2019" name="Int. J. Syst. Evol. Microbiol.">
        <title>The Global Catalogue of Microorganisms (GCM) 10K type strain sequencing project: providing services to taxonomists for standard genome sequencing and annotation.</title>
        <authorList>
            <consortium name="The Broad Institute Genomics Platform"/>
            <consortium name="The Broad Institute Genome Sequencing Center for Infectious Disease"/>
            <person name="Wu L."/>
            <person name="Ma J."/>
        </authorList>
    </citation>
    <scope>NUCLEOTIDE SEQUENCE [LARGE SCALE GENOMIC DNA]</scope>
    <source>
        <strain evidence="3">CCUG 48316</strain>
    </source>
</reference>
<dbReference type="EMBL" id="JBHSWN010000001">
    <property type="protein sequence ID" value="MFC6791365.1"/>
    <property type="molecule type" value="Genomic_DNA"/>
</dbReference>
<name>A0ABW2BML4_9HYPH</name>
<protein>
    <recommendedName>
        <fullName evidence="4">Phage tail protein</fullName>
    </recommendedName>
</protein>
<dbReference type="Proteomes" id="UP001596292">
    <property type="component" value="Unassembled WGS sequence"/>
</dbReference>
<evidence type="ECO:0000313" key="3">
    <source>
        <dbReference type="Proteomes" id="UP001596292"/>
    </source>
</evidence>
<evidence type="ECO:0000313" key="2">
    <source>
        <dbReference type="EMBL" id="MFC6791365.1"/>
    </source>
</evidence>
<feature type="region of interest" description="Disordered" evidence="1">
    <location>
        <begin position="53"/>
        <end position="91"/>
    </location>
</feature>
<organism evidence="2 3">
    <name type="scientific">Methylobacterium komagatae</name>
    <dbReference type="NCBI Taxonomy" id="374425"/>
    <lineage>
        <taxon>Bacteria</taxon>
        <taxon>Pseudomonadati</taxon>
        <taxon>Pseudomonadota</taxon>
        <taxon>Alphaproteobacteria</taxon>
        <taxon>Hyphomicrobiales</taxon>
        <taxon>Methylobacteriaceae</taxon>
        <taxon>Methylobacterium</taxon>
    </lineage>
</organism>
<keyword evidence="3" id="KW-1185">Reference proteome</keyword>
<gene>
    <name evidence="2" type="ORF">ACFQE0_18125</name>
</gene>